<keyword evidence="8" id="KW-1185">Reference proteome</keyword>
<comment type="subcellular location">
    <subcellularLocation>
        <location evidence="1">Nucleus</location>
    </subcellularLocation>
</comment>
<evidence type="ECO:0000256" key="5">
    <source>
        <dbReference type="SAM" id="MobiDB-lite"/>
    </source>
</evidence>
<dbReference type="PANTHER" id="PTHR33305:SF30">
    <property type="entry name" value="ETHYLENE INSENSITIVE 3-LIKE 3 PROTEIN"/>
    <property type="match status" value="1"/>
</dbReference>
<feature type="domain" description="Ethylene insensitive 3-like DNA-binding" evidence="6">
    <location>
        <begin position="41"/>
        <end position="116"/>
    </location>
</feature>
<dbReference type="SUPFAM" id="SSF116768">
    <property type="entry name" value="DNA-binding domain of EIN3-like"/>
    <property type="match status" value="1"/>
</dbReference>
<evidence type="ECO:0000256" key="2">
    <source>
        <dbReference type="ARBA" id="ARBA00009416"/>
    </source>
</evidence>
<gene>
    <name evidence="7" type="ORF">CSSPTR1EN2_LOCUS4543</name>
</gene>
<accession>A0ABP0TKM0</accession>
<organism evidence="7 8">
    <name type="scientific">Sphagnum troendelagicum</name>
    <dbReference type="NCBI Taxonomy" id="128251"/>
    <lineage>
        <taxon>Eukaryota</taxon>
        <taxon>Viridiplantae</taxon>
        <taxon>Streptophyta</taxon>
        <taxon>Embryophyta</taxon>
        <taxon>Bryophyta</taxon>
        <taxon>Sphagnophytina</taxon>
        <taxon>Sphagnopsida</taxon>
        <taxon>Sphagnales</taxon>
        <taxon>Sphagnaceae</taxon>
        <taxon>Sphagnum</taxon>
    </lineage>
</organism>
<evidence type="ECO:0000256" key="3">
    <source>
        <dbReference type="ARBA" id="ARBA00022745"/>
    </source>
</evidence>
<dbReference type="EMBL" id="OZ019904">
    <property type="protein sequence ID" value="CAK9198651.1"/>
    <property type="molecule type" value="Genomic_DNA"/>
</dbReference>
<evidence type="ECO:0000256" key="1">
    <source>
        <dbReference type="ARBA" id="ARBA00004123"/>
    </source>
</evidence>
<feature type="compositionally biased region" description="Basic and acidic residues" evidence="5">
    <location>
        <begin position="59"/>
        <end position="79"/>
    </location>
</feature>
<evidence type="ECO:0000256" key="4">
    <source>
        <dbReference type="ARBA" id="ARBA00023242"/>
    </source>
</evidence>
<keyword evidence="4" id="KW-0539">Nucleus</keyword>
<proteinExistence type="inferred from homology"/>
<dbReference type="InterPro" id="IPR047091">
    <property type="entry name" value="EIN3-like_DNA-bd"/>
</dbReference>
<dbReference type="InterPro" id="IPR023278">
    <property type="entry name" value="Ethylene_insens-like_DNA-bd"/>
</dbReference>
<dbReference type="PANTHER" id="PTHR33305">
    <property type="entry name" value="ETHYLENE INSENSITIVE 3-LIKE 2 PROTEIN"/>
    <property type="match status" value="1"/>
</dbReference>
<feature type="region of interest" description="Disordered" evidence="5">
    <location>
        <begin position="59"/>
        <end position="85"/>
    </location>
</feature>
<evidence type="ECO:0000259" key="6">
    <source>
        <dbReference type="Pfam" id="PF04873"/>
    </source>
</evidence>
<dbReference type="Proteomes" id="UP001497512">
    <property type="component" value="Chromosome 12"/>
</dbReference>
<name>A0ABP0TKM0_9BRYO</name>
<keyword evidence="3" id="KW-0936">Ethylene signaling pathway</keyword>
<dbReference type="Gene3D" id="1.10.3180.10">
    <property type="entry name" value="DNA-binding domain of EIN3-like"/>
    <property type="match status" value="1"/>
</dbReference>
<dbReference type="InterPro" id="IPR006957">
    <property type="entry name" value="EIN3"/>
</dbReference>
<dbReference type="Pfam" id="PF04873">
    <property type="entry name" value="EIN3_DNA-bd"/>
    <property type="match status" value="2"/>
</dbReference>
<evidence type="ECO:0000313" key="8">
    <source>
        <dbReference type="Proteomes" id="UP001497512"/>
    </source>
</evidence>
<reference evidence="7" key="1">
    <citation type="submission" date="2024-02" db="EMBL/GenBank/DDBJ databases">
        <authorList>
            <consortium name="ELIXIR-Norway"/>
            <consortium name="Elixir Norway"/>
        </authorList>
    </citation>
    <scope>NUCLEOTIDE SEQUENCE</scope>
</reference>
<protein>
    <recommendedName>
        <fullName evidence="6">Ethylene insensitive 3-like DNA-binding domain-containing protein</fullName>
    </recommendedName>
</protein>
<sequence>MFVEEIGRCLGGALVWRPGSGSGSVERWDAGRGRYDDIDVDEMEKRMWRDRLRLKRIKEQQKQKEINERPKHKKPQEQARRKKMSRAQDGILKYMLKMMEVCKAQGFMYDIIPDKGLKSQCFDCIIKHMSVDVAKICKLVQQSKCLQDKMTAEESAMWLSVLYQEEQMAQQQNGSGGNIDASATNNANSLILHAATEFAVEGLEDNSPQGLSHSNKGQDAETDDFDPFNGNRLAYSIPQGGSQGGREDDIVGTGYDKLSLRCSRWHGKEMRSRDMFIPEQQLYMCPYKNCKHNEWQNGFSDQDRCNMHKSTCPYRTDVEVSGVLYLGVVDDQQPSQLQDLTGQGLYQTDSLLRNHRAILGSSGFTPLALPVPQSLPCLPHNMSEAQGHGVARLSGKQSGLGDHHHHQLLDTSELVSEASFFGQGLGDTKGVNDISIENCGLHKDGRTFDVLGEDLIWYLGV</sequence>
<evidence type="ECO:0000313" key="7">
    <source>
        <dbReference type="EMBL" id="CAK9198651.1"/>
    </source>
</evidence>
<feature type="domain" description="Ethylene insensitive 3-like DNA-binding" evidence="6">
    <location>
        <begin position="123"/>
        <end position="166"/>
    </location>
</feature>
<comment type="similarity">
    <text evidence="2">Belongs to the EIN3 family.</text>
</comment>